<accession>A0ABY8KPY7</accession>
<name>A0ABY8KPY7_9FLAO</name>
<reference evidence="2 3" key="1">
    <citation type="submission" date="2023-04" db="EMBL/GenBank/DDBJ databases">
        <title>Taxonomic identification of the Arctic strain Aequorivita sp. nov. and transcriptomic analysis in response to temperature stress.</title>
        <authorList>
            <person name="Liu W."/>
            <person name="Cong B."/>
            <person name="Lin J."/>
        </authorList>
    </citation>
    <scope>NUCLEOTIDE SEQUENCE [LARGE SCALE GENOMIC DNA]</scope>
    <source>
        <strain evidence="2 3">Ant34-E75</strain>
    </source>
</reference>
<keyword evidence="1" id="KW-1133">Transmembrane helix</keyword>
<sequence>MQPESFKKGDLFEKFVENELFKASDYVLVSRTNSYDQNKNRYAEDTLRPDFKFRCKKTGQEFYVEAKYRSRFNAENKLEVISYTQIERFKGIQKEESIPIFIAIGYGGSPENPDSVSLIPLEKLSYLELYPSFLKRFNVEKGAIDHHALNLPITQRAAAYKRSPQSQGQQPVPSEIKAKLPFFKNKKIMVAIGMGFVLVAFLLFKTFNTSIEDTLKQKTAEYYTTIHSGNIDGLEDFISPRVDKWYSRSDVTFSEIKEDTKRYIKRHPLTSTNIQWDTFKVTPLNDSYSVSYNMVYKLLRENKGKDIIYHLKIHVVWDKDLMITSMYEERI</sequence>
<evidence type="ECO:0008006" key="4">
    <source>
        <dbReference type="Google" id="ProtNLM"/>
    </source>
</evidence>
<evidence type="ECO:0000256" key="1">
    <source>
        <dbReference type="SAM" id="Phobius"/>
    </source>
</evidence>
<gene>
    <name evidence="2" type="ORF">QCQ61_09970</name>
</gene>
<protein>
    <recommendedName>
        <fullName evidence="4">Restriction endonuclease</fullName>
    </recommendedName>
</protein>
<organism evidence="2 3">
    <name type="scientific">Aequorivita marisscotiae</name>
    <dbReference type="NCBI Taxonomy" id="3040348"/>
    <lineage>
        <taxon>Bacteria</taxon>
        <taxon>Pseudomonadati</taxon>
        <taxon>Bacteroidota</taxon>
        <taxon>Flavobacteriia</taxon>
        <taxon>Flavobacteriales</taxon>
        <taxon>Flavobacteriaceae</taxon>
        <taxon>Aequorivita</taxon>
    </lineage>
</organism>
<keyword evidence="1" id="KW-0812">Transmembrane</keyword>
<evidence type="ECO:0000313" key="3">
    <source>
        <dbReference type="Proteomes" id="UP001238523"/>
    </source>
</evidence>
<dbReference type="RefSeq" id="WP_279447499.1">
    <property type="nucleotide sequence ID" value="NZ_CP122379.1"/>
</dbReference>
<evidence type="ECO:0000313" key="2">
    <source>
        <dbReference type="EMBL" id="WGF91533.1"/>
    </source>
</evidence>
<proteinExistence type="predicted"/>
<keyword evidence="1" id="KW-0472">Membrane</keyword>
<dbReference type="Proteomes" id="UP001238523">
    <property type="component" value="Chromosome"/>
</dbReference>
<feature type="transmembrane region" description="Helical" evidence="1">
    <location>
        <begin position="188"/>
        <end position="207"/>
    </location>
</feature>
<dbReference type="EMBL" id="CP122379">
    <property type="protein sequence ID" value="WGF91533.1"/>
    <property type="molecule type" value="Genomic_DNA"/>
</dbReference>
<dbReference type="InterPro" id="IPR032710">
    <property type="entry name" value="NTF2-like_dom_sf"/>
</dbReference>
<keyword evidence="3" id="KW-1185">Reference proteome</keyword>
<dbReference type="SUPFAM" id="SSF54427">
    <property type="entry name" value="NTF2-like"/>
    <property type="match status" value="1"/>
</dbReference>